<feature type="region of interest" description="Disordered" evidence="1">
    <location>
        <begin position="1"/>
        <end position="20"/>
    </location>
</feature>
<dbReference type="PRINTS" id="PR00888">
    <property type="entry name" value="SM22CALPONIN"/>
</dbReference>
<evidence type="ECO:0000256" key="1">
    <source>
        <dbReference type="SAM" id="MobiDB-lite"/>
    </source>
</evidence>
<dbReference type="PANTHER" id="PTHR47385">
    <property type="entry name" value="CALPONIN"/>
    <property type="match status" value="1"/>
</dbReference>
<proteinExistence type="predicted"/>
<gene>
    <name evidence="4" type="ORF">P43SY_011293</name>
</gene>
<dbReference type="Proteomes" id="UP001209570">
    <property type="component" value="Unassembled WGS sequence"/>
</dbReference>
<dbReference type="EMBL" id="JAKCXM010000549">
    <property type="protein sequence ID" value="KAJ0392956.1"/>
    <property type="molecule type" value="Genomic_DNA"/>
</dbReference>
<dbReference type="InterPro" id="IPR003096">
    <property type="entry name" value="SM22_calponin"/>
</dbReference>
<sequence>MLYAPTVDEVSYSATSSDEEVDHDEYELLYPSDEKTQKLLDESEFFSSVMPRGDCFSESLFSLCGSFVVRMGPVVATSLVRRFTDARFNWANKTLQSFLELSCWVSVTCATYSLYHDWLFAFQVGTIVGAIMSICDEVVIQFVRGIARVIRNQKGGSELLQRLGFDVPVNGKAPTNGHEVELLKNLVFGYLSVVATRSIWDHYHDIKLFALLTAAVGVAFIVTAELFCLEDLPDIVTSDEDRIQASAYSFWQDHLSSDPYMKLASGVIGVEDPVFENQKRWIHRSMDDEISSNGTGMTDPLTLLESASESTTVTLGGHGSVEPPNVGATRKHRQLSTSADLDGMTYDFAIVTHRPKVSGSGSPEKDGVQTGFLEKLTENGLDVDIIEGDFTRKTRDGVHPNSRYYVLLVRGRHEVLAAYGRRLKFQTWLRNGNTREVDGVVRGDPIVSPADRIQVIDHIIREGAKIRATDPHVHSIFPVHNEQVNEYLLKTFIQTRKLELLTGSFLGKLKEHFVFEVLKVRYPKSGIFSAQWFYILGGGILYGLFVDIFQWNLIVTKAARLFTEWENWKTLEQFEKSMIRKLFLMDFLNYYTWFFLLAFVYKQGARYIIADMEYRDEDSHLTNLSKARFIENDEEQMEKLNAKARDILFQSEQDDYDPHSRIFIIDGTQLFTYDMATTPVKARGGGYGLDAELAQRAAEKYDYDMEDEARQWIEAITGREIGANFGEGLRDGVILCELANKIHPGVVRRIETKSKMPFKLMENVSAFLKACRTIGVNEYELFETVDLFELKDLGLVVRCLHALGRAVQKNYPSFSGPTLGVKEAAKNERQFTEEQIAQARNAPSLLSLGSMRTMERLDVSRANDVTFGADASKPFNRPPPPPPPPSAEKVEMVSRAPFLKACRVVGVAEFDLFETVDLFELKNVDLVVKCIHALGRAVQKNVPEFDGPSLGVKEATVNKRKFSAAQLKEAAAAVPILAHGSSRVMERPDFDRSASVTFGADASQRKNSSEDATAGSPTTESVNGFGSKPTDSSVAEQTEASPTLKNISKSSRTLPTRTVWTS</sequence>
<evidence type="ECO:0000313" key="4">
    <source>
        <dbReference type="EMBL" id="KAJ0392956.1"/>
    </source>
</evidence>
<evidence type="ECO:0000256" key="2">
    <source>
        <dbReference type="SAM" id="Phobius"/>
    </source>
</evidence>
<feature type="domain" description="Calponin-homology (CH)" evidence="3">
    <location>
        <begin position="703"/>
        <end position="808"/>
    </location>
</feature>
<protein>
    <recommendedName>
        <fullName evidence="3">Calponin-homology (CH) domain-containing protein</fullName>
    </recommendedName>
</protein>
<feature type="compositionally biased region" description="Pro residues" evidence="1">
    <location>
        <begin position="876"/>
        <end position="886"/>
    </location>
</feature>
<dbReference type="AlphaFoldDB" id="A0AAD5M2J8"/>
<comment type="caution">
    <text evidence="4">The sequence shown here is derived from an EMBL/GenBank/DDBJ whole genome shotgun (WGS) entry which is preliminary data.</text>
</comment>
<feature type="region of interest" description="Disordered" evidence="1">
    <location>
        <begin position="868"/>
        <end position="887"/>
    </location>
</feature>
<dbReference type="PANTHER" id="PTHR47385:SF14">
    <property type="entry name" value="TRANSGELIN"/>
    <property type="match status" value="1"/>
</dbReference>
<feature type="transmembrane region" description="Helical" evidence="2">
    <location>
        <begin position="582"/>
        <end position="601"/>
    </location>
</feature>
<feature type="compositionally biased region" description="Polar residues" evidence="1">
    <location>
        <begin position="1015"/>
        <end position="1062"/>
    </location>
</feature>
<feature type="region of interest" description="Disordered" evidence="1">
    <location>
        <begin position="997"/>
        <end position="1062"/>
    </location>
</feature>
<accession>A0AAD5M2J8</accession>
<dbReference type="SUPFAM" id="SSF47576">
    <property type="entry name" value="Calponin-homology domain, CH-domain"/>
    <property type="match status" value="2"/>
</dbReference>
<reference evidence="4" key="1">
    <citation type="submission" date="2021-12" db="EMBL/GenBank/DDBJ databases">
        <title>Prjna785345.</title>
        <authorList>
            <person name="Rujirawat T."/>
            <person name="Krajaejun T."/>
        </authorList>
    </citation>
    <scope>NUCLEOTIDE SEQUENCE</scope>
    <source>
        <strain evidence="4">Pi057C3</strain>
    </source>
</reference>
<dbReference type="Gene3D" id="1.10.418.10">
    <property type="entry name" value="Calponin-like domain"/>
    <property type="match status" value="2"/>
</dbReference>
<name>A0AAD5M2J8_PYTIN</name>
<organism evidence="4 5">
    <name type="scientific">Pythium insidiosum</name>
    <name type="common">Pythiosis disease agent</name>
    <dbReference type="NCBI Taxonomy" id="114742"/>
    <lineage>
        <taxon>Eukaryota</taxon>
        <taxon>Sar</taxon>
        <taxon>Stramenopiles</taxon>
        <taxon>Oomycota</taxon>
        <taxon>Peronosporomycetes</taxon>
        <taxon>Pythiales</taxon>
        <taxon>Pythiaceae</taxon>
        <taxon>Pythium</taxon>
    </lineage>
</organism>
<keyword evidence="2" id="KW-0812">Transmembrane</keyword>
<dbReference type="Pfam" id="PF00307">
    <property type="entry name" value="CH"/>
    <property type="match status" value="1"/>
</dbReference>
<dbReference type="Pfam" id="PF04547">
    <property type="entry name" value="Anoctamin"/>
    <property type="match status" value="1"/>
</dbReference>
<dbReference type="GO" id="GO:0051015">
    <property type="term" value="F:actin filament binding"/>
    <property type="evidence" value="ECO:0007669"/>
    <property type="project" value="TreeGrafter"/>
</dbReference>
<dbReference type="GO" id="GO:0007015">
    <property type="term" value="P:actin filament organization"/>
    <property type="evidence" value="ECO:0007669"/>
    <property type="project" value="TreeGrafter"/>
</dbReference>
<dbReference type="PROSITE" id="PS50021">
    <property type="entry name" value="CH"/>
    <property type="match status" value="1"/>
</dbReference>
<keyword evidence="5" id="KW-1185">Reference proteome</keyword>
<dbReference type="InterPro" id="IPR050606">
    <property type="entry name" value="Calponin-like"/>
</dbReference>
<keyword evidence="2" id="KW-1133">Transmembrane helix</keyword>
<evidence type="ECO:0000313" key="5">
    <source>
        <dbReference type="Proteomes" id="UP001209570"/>
    </source>
</evidence>
<evidence type="ECO:0000259" key="3">
    <source>
        <dbReference type="PROSITE" id="PS50021"/>
    </source>
</evidence>
<dbReference type="InterPro" id="IPR049452">
    <property type="entry name" value="Anoctamin_TM"/>
</dbReference>
<feature type="transmembrane region" description="Helical" evidence="2">
    <location>
        <begin position="532"/>
        <end position="554"/>
    </location>
</feature>
<keyword evidence="2" id="KW-0472">Membrane</keyword>
<dbReference type="SMART" id="SM00033">
    <property type="entry name" value="CH"/>
    <property type="match status" value="1"/>
</dbReference>
<feature type="region of interest" description="Disordered" evidence="1">
    <location>
        <begin position="313"/>
        <end position="332"/>
    </location>
</feature>
<dbReference type="GO" id="GO:0015629">
    <property type="term" value="C:actin cytoskeleton"/>
    <property type="evidence" value="ECO:0007669"/>
    <property type="project" value="TreeGrafter"/>
</dbReference>
<dbReference type="InterPro" id="IPR036872">
    <property type="entry name" value="CH_dom_sf"/>
</dbReference>
<dbReference type="InterPro" id="IPR001715">
    <property type="entry name" value="CH_dom"/>
</dbReference>